<dbReference type="PROSITE" id="PS50128">
    <property type="entry name" value="SURP"/>
    <property type="match status" value="1"/>
</dbReference>
<dbReference type="EMBL" id="LXFE01000887">
    <property type="protein sequence ID" value="OLL24289.1"/>
    <property type="molecule type" value="Genomic_DNA"/>
</dbReference>
<dbReference type="SUPFAM" id="SSF54928">
    <property type="entry name" value="RNA-binding domain, RBD"/>
    <property type="match status" value="1"/>
</dbReference>
<dbReference type="Pfam" id="PF01805">
    <property type="entry name" value="Surp"/>
    <property type="match status" value="1"/>
</dbReference>
<dbReference type="InterPro" id="IPR051485">
    <property type="entry name" value="SR-CTD_assoc_factor"/>
</dbReference>
<feature type="domain" description="SURP motif" evidence="5">
    <location>
        <begin position="260"/>
        <end position="303"/>
    </location>
</feature>
<feature type="compositionally biased region" description="Polar residues" evidence="3">
    <location>
        <begin position="633"/>
        <end position="642"/>
    </location>
</feature>
<dbReference type="PANTHER" id="PTHR23140:SF0">
    <property type="entry name" value="U2 SNRNP-ASSOCIATED SURP MOTIF-CONTAINING PROTEIN"/>
    <property type="match status" value="1"/>
</dbReference>
<dbReference type="GO" id="GO:0005634">
    <property type="term" value="C:nucleus"/>
    <property type="evidence" value="ECO:0007669"/>
    <property type="project" value="TreeGrafter"/>
</dbReference>
<dbReference type="SMART" id="SM00582">
    <property type="entry name" value="RPR"/>
    <property type="match status" value="1"/>
</dbReference>
<dbReference type="OrthoDB" id="377209at2759"/>
<protein>
    <submittedName>
        <fullName evidence="7">U2 snRNP-associated SURP motif-containing protein</fullName>
    </submittedName>
</protein>
<dbReference type="PANTHER" id="PTHR23140">
    <property type="entry name" value="RNA PROCESSING PROTEIN LD23810P"/>
    <property type="match status" value="1"/>
</dbReference>
<dbReference type="SMART" id="SM00648">
    <property type="entry name" value="SWAP"/>
    <property type="match status" value="1"/>
</dbReference>
<evidence type="ECO:0000256" key="1">
    <source>
        <dbReference type="ARBA" id="ARBA00022884"/>
    </source>
</evidence>
<dbReference type="SMART" id="SM00360">
    <property type="entry name" value="RRM"/>
    <property type="match status" value="1"/>
</dbReference>
<evidence type="ECO:0000259" key="4">
    <source>
        <dbReference type="PROSITE" id="PS50102"/>
    </source>
</evidence>
<dbReference type="InterPro" id="IPR006569">
    <property type="entry name" value="CID_dom"/>
</dbReference>
<dbReference type="InterPro" id="IPR012677">
    <property type="entry name" value="Nucleotide-bd_a/b_plait_sf"/>
</dbReference>
<evidence type="ECO:0000313" key="8">
    <source>
        <dbReference type="Proteomes" id="UP000186594"/>
    </source>
</evidence>
<sequence>MSSQSHRIAPFSYANPNNRSIYDKRDEAERRRLPETRNGFVQSFEQDNDLSCHASENQPTSREPKISSSGKRHFVAKTGESFAKKRNLDSFLDEIKRDQDNQDRNEKLKLARMGNTGILSMDRDDIYAGEQPGPKTIQLSSLPLGTTEDSLRQLACAYGTISSFNILPLKTLDDATRKGITALLTFDSSTSADRAKTGLDGRYLGDGFRVKAQWGKQLSSAVRVDKSGFPFNAKEATGPFPNGRMEIVVGRPKDLGMMRRIHRIVEMVISNGMEFEAFLMSREKSNPQFEFLFNSTLPEHIYYRWRLFSILNSDSITDYRKEPFQMFFAGAFWVPPEPLCEDDDENSDDEAPHKGPLGECRRRRFEWLLRNVDYRRGSIARPMAFAIDHADAADEIVDIIIQSLMLSESEIRKKVARLWLVSDILHNSSSGVPNVWKYRQLFESRLPEVFIHLNVIHKSFDGRIKAENFRRQIQNITSIWESWIVFGQGILESMIELFLGREKGDEKDSCSKVEPVEEKIEKKSRGWKTIEDTDGEDQIEVSRIDEGENIDDDLDGVPLDGQSDEDIDGAPMDDIDGELMENFDDNPLVNETLDRLPLTDEKTEKRRDLLEAAEFIPNFSDRPLRKPEKSMSIALSSQNVTPTGRRIPKAEDMFADDDKED</sequence>
<feature type="compositionally biased region" description="Basic and acidic residues" evidence="3">
    <location>
        <begin position="21"/>
        <end position="35"/>
    </location>
</feature>
<dbReference type="Gene3D" id="3.30.70.330">
    <property type="match status" value="1"/>
</dbReference>
<keyword evidence="8" id="KW-1185">Reference proteome</keyword>
<dbReference type="Proteomes" id="UP000186594">
    <property type="component" value="Unassembled WGS sequence"/>
</dbReference>
<dbReference type="OMA" id="VWYRWKL"/>
<dbReference type="STRING" id="1198029.A0A1U7LNS8"/>
<accession>A0A1U7LNS8</accession>
<name>A0A1U7LNS8_NEOID</name>
<dbReference type="InterPro" id="IPR000504">
    <property type="entry name" value="RRM_dom"/>
</dbReference>
<dbReference type="AlphaFoldDB" id="A0A1U7LNS8"/>
<evidence type="ECO:0000256" key="2">
    <source>
        <dbReference type="PROSITE-ProRule" id="PRU00176"/>
    </source>
</evidence>
<feature type="region of interest" description="Disordered" evidence="3">
    <location>
        <begin position="1"/>
        <end position="71"/>
    </location>
</feature>
<dbReference type="PROSITE" id="PS50102">
    <property type="entry name" value="RRM"/>
    <property type="match status" value="1"/>
</dbReference>
<feature type="domain" description="CID" evidence="6">
    <location>
        <begin position="357"/>
        <end position="502"/>
    </location>
</feature>
<dbReference type="Gene3D" id="1.25.40.90">
    <property type="match status" value="1"/>
</dbReference>
<dbReference type="Gene3D" id="1.10.10.790">
    <property type="entry name" value="Surp module"/>
    <property type="match status" value="1"/>
</dbReference>
<organism evidence="7 8">
    <name type="scientific">Neolecta irregularis (strain DAH-3)</name>
    <dbReference type="NCBI Taxonomy" id="1198029"/>
    <lineage>
        <taxon>Eukaryota</taxon>
        <taxon>Fungi</taxon>
        <taxon>Dikarya</taxon>
        <taxon>Ascomycota</taxon>
        <taxon>Taphrinomycotina</taxon>
        <taxon>Neolectales</taxon>
        <taxon>Neolectaceae</taxon>
        <taxon>Neolecta</taxon>
    </lineage>
</organism>
<dbReference type="Pfam" id="PF00076">
    <property type="entry name" value="RRM_1"/>
    <property type="match status" value="1"/>
</dbReference>
<feature type="domain" description="RRM" evidence="4">
    <location>
        <begin position="135"/>
        <end position="217"/>
    </location>
</feature>
<dbReference type="Pfam" id="PF04818">
    <property type="entry name" value="CID"/>
    <property type="match status" value="1"/>
</dbReference>
<proteinExistence type="predicted"/>
<comment type="caution">
    <text evidence="7">The sequence shown here is derived from an EMBL/GenBank/DDBJ whole genome shotgun (WGS) entry which is preliminary data.</text>
</comment>
<dbReference type="SUPFAM" id="SSF109905">
    <property type="entry name" value="Surp module (SWAP domain)"/>
    <property type="match status" value="1"/>
</dbReference>
<dbReference type="GO" id="GO:0006396">
    <property type="term" value="P:RNA processing"/>
    <property type="evidence" value="ECO:0007669"/>
    <property type="project" value="InterPro"/>
</dbReference>
<keyword evidence="1 2" id="KW-0694">RNA-binding</keyword>
<reference evidence="7 8" key="1">
    <citation type="submission" date="2016-04" db="EMBL/GenBank/DDBJ databases">
        <title>Evolutionary innovation and constraint leading to complex multicellularity in the Ascomycota.</title>
        <authorList>
            <person name="Cisse O."/>
            <person name="Nguyen A."/>
            <person name="Hewitt D.A."/>
            <person name="Jedd G."/>
            <person name="Stajich J.E."/>
        </authorList>
    </citation>
    <scope>NUCLEOTIDE SEQUENCE [LARGE SCALE GENOMIC DNA]</scope>
    <source>
        <strain evidence="7 8">DAH-3</strain>
    </source>
</reference>
<feature type="compositionally biased region" description="Polar residues" evidence="3">
    <location>
        <begin position="54"/>
        <end position="69"/>
    </location>
</feature>
<evidence type="ECO:0000313" key="7">
    <source>
        <dbReference type="EMBL" id="OLL24289.1"/>
    </source>
</evidence>
<evidence type="ECO:0000259" key="6">
    <source>
        <dbReference type="PROSITE" id="PS51391"/>
    </source>
</evidence>
<evidence type="ECO:0000259" key="5">
    <source>
        <dbReference type="PROSITE" id="PS50128"/>
    </source>
</evidence>
<feature type="region of interest" description="Disordered" evidence="3">
    <location>
        <begin position="620"/>
        <end position="661"/>
    </location>
</feature>
<dbReference type="InterPro" id="IPR008942">
    <property type="entry name" value="ENTH_VHS"/>
</dbReference>
<dbReference type="SUPFAM" id="SSF48464">
    <property type="entry name" value="ENTH/VHS domain"/>
    <property type="match status" value="1"/>
</dbReference>
<dbReference type="InterPro" id="IPR035967">
    <property type="entry name" value="SWAP/Surp_sf"/>
</dbReference>
<dbReference type="InterPro" id="IPR000061">
    <property type="entry name" value="Surp"/>
</dbReference>
<dbReference type="PROSITE" id="PS51391">
    <property type="entry name" value="CID"/>
    <property type="match status" value="1"/>
</dbReference>
<dbReference type="GO" id="GO:0003723">
    <property type="term" value="F:RNA binding"/>
    <property type="evidence" value="ECO:0007669"/>
    <property type="project" value="UniProtKB-UniRule"/>
</dbReference>
<gene>
    <name evidence="7" type="ORF">NEOLI_002942</name>
</gene>
<evidence type="ECO:0000256" key="3">
    <source>
        <dbReference type="SAM" id="MobiDB-lite"/>
    </source>
</evidence>
<dbReference type="CDD" id="cd00590">
    <property type="entry name" value="RRM_SF"/>
    <property type="match status" value="1"/>
</dbReference>
<dbReference type="InterPro" id="IPR035979">
    <property type="entry name" value="RBD_domain_sf"/>
</dbReference>